<dbReference type="Proteomes" id="UP000324897">
    <property type="component" value="Chromosome 6"/>
</dbReference>
<feature type="region of interest" description="Disordered" evidence="1">
    <location>
        <begin position="49"/>
        <end position="70"/>
    </location>
</feature>
<dbReference type="AlphaFoldDB" id="A0A5J9WPH8"/>
<dbReference type="EMBL" id="RWGY01000002">
    <property type="protein sequence ID" value="TVU50059.1"/>
    <property type="molecule type" value="Genomic_DNA"/>
</dbReference>
<dbReference type="Gramene" id="TVU50059">
    <property type="protein sequence ID" value="TVU50059"/>
    <property type="gene ID" value="EJB05_01414"/>
</dbReference>
<sequence length="70" mass="7408">MREGNSERAADVEREGGGHPGRAGVTWTLNARTLRAGSRRWGLSVVKGWKGGAEESNETTAGRSARPSTA</sequence>
<name>A0A5J9WPH8_9POAL</name>
<feature type="compositionally biased region" description="Basic and acidic residues" evidence="1">
    <location>
        <begin position="1"/>
        <end position="17"/>
    </location>
</feature>
<protein>
    <submittedName>
        <fullName evidence="2">Uncharacterized protein</fullName>
    </submittedName>
</protein>
<reference evidence="2 3" key="1">
    <citation type="journal article" date="2019" name="Sci. Rep.">
        <title>A high-quality genome of Eragrostis curvula grass provides insights into Poaceae evolution and supports new strategies to enhance forage quality.</title>
        <authorList>
            <person name="Carballo J."/>
            <person name="Santos B.A.C.M."/>
            <person name="Zappacosta D."/>
            <person name="Garbus I."/>
            <person name="Selva J.P."/>
            <person name="Gallo C.A."/>
            <person name="Diaz A."/>
            <person name="Albertini E."/>
            <person name="Caccamo M."/>
            <person name="Echenique V."/>
        </authorList>
    </citation>
    <scope>NUCLEOTIDE SEQUENCE [LARGE SCALE GENOMIC DNA]</scope>
    <source>
        <strain evidence="3">cv. Victoria</strain>
        <tissue evidence="2">Leaf</tissue>
    </source>
</reference>
<accession>A0A5J9WPH8</accession>
<gene>
    <name evidence="2" type="ORF">EJB05_01414</name>
</gene>
<evidence type="ECO:0000313" key="3">
    <source>
        <dbReference type="Proteomes" id="UP000324897"/>
    </source>
</evidence>
<organism evidence="2 3">
    <name type="scientific">Eragrostis curvula</name>
    <name type="common">weeping love grass</name>
    <dbReference type="NCBI Taxonomy" id="38414"/>
    <lineage>
        <taxon>Eukaryota</taxon>
        <taxon>Viridiplantae</taxon>
        <taxon>Streptophyta</taxon>
        <taxon>Embryophyta</taxon>
        <taxon>Tracheophyta</taxon>
        <taxon>Spermatophyta</taxon>
        <taxon>Magnoliopsida</taxon>
        <taxon>Liliopsida</taxon>
        <taxon>Poales</taxon>
        <taxon>Poaceae</taxon>
        <taxon>PACMAD clade</taxon>
        <taxon>Chloridoideae</taxon>
        <taxon>Eragrostideae</taxon>
        <taxon>Eragrostidinae</taxon>
        <taxon>Eragrostis</taxon>
    </lineage>
</organism>
<feature type="region of interest" description="Disordered" evidence="1">
    <location>
        <begin position="1"/>
        <end position="25"/>
    </location>
</feature>
<feature type="non-terminal residue" evidence="2">
    <location>
        <position position="70"/>
    </location>
</feature>
<evidence type="ECO:0000256" key="1">
    <source>
        <dbReference type="SAM" id="MobiDB-lite"/>
    </source>
</evidence>
<comment type="caution">
    <text evidence="2">The sequence shown here is derived from an EMBL/GenBank/DDBJ whole genome shotgun (WGS) entry which is preliminary data.</text>
</comment>
<evidence type="ECO:0000313" key="2">
    <source>
        <dbReference type="EMBL" id="TVU50059.1"/>
    </source>
</evidence>
<feature type="compositionally biased region" description="Polar residues" evidence="1">
    <location>
        <begin position="58"/>
        <end position="70"/>
    </location>
</feature>
<keyword evidence="3" id="KW-1185">Reference proteome</keyword>
<proteinExistence type="predicted"/>